<dbReference type="PROSITE" id="PS50061">
    <property type="entry name" value="ETS_DOMAIN_3"/>
    <property type="match status" value="1"/>
</dbReference>
<keyword evidence="3" id="KW-0539">Nucleus</keyword>
<keyword evidence="2 3" id="KW-0238">DNA-binding</keyword>
<dbReference type="Gene3D" id="1.10.10.10">
    <property type="entry name" value="Winged helix-like DNA-binding domain superfamily/Winged helix DNA-binding domain"/>
    <property type="match status" value="1"/>
</dbReference>
<feature type="domain" description="ETS" evidence="5">
    <location>
        <begin position="301"/>
        <end position="382"/>
    </location>
</feature>
<evidence type="ECO:0000313" key="7">
    <source>
        <dbReference type="EMBL" id="CAF3412729.1"/>
    </source>
</evidence>
<dbReference type="PANTHER" id="PTHR11849:SF201">
    <property type="entry name" value="ETS DNA-BINDING PROTEIN POKKURI"/>
    <property type="match status" value="1"/>
</dbReference>
<comment type="caution">
    <text evidence="7">The sequence shown here is derived from an EMBL/GenBank/DDBJ whole genome shotgun (WGS) entry which is preliminary data.</text>
</comment>
<feature type="compositionally biased region" description="Low complexity" evidence="4">
    <location>
        <begin position="472"/>
        <end position="483"/>
    </location>
</feature>
<dbReference type="GO" id="GO:0030154">
    <property type="term" value="P:cell differentiation"/>
    <property type="evidence" value="ECO:0007669"/>
    <property type="project" value="TreeGrafter"/>
</dbReference>
<dbReference type="InterPro" id="IPR046328">
    <property type="entry name" value="ETS_fam"/>
</dbReference>
<dbReference type="PRINTS" id="PR00454">
    <property type="entry name" value="ETSDOMAIN"/>
</dbReference>
<protein>
    <submittedName>
        <fullName evidence="7">Uncharacterized protein</fullName>
    </submittedName>
</protein>
<evidence type="ECO:0000256" key="1">
    <source>
        <dbReference type="ARBA" id="ARBA00005562"/>
    </source>
</evidence>
<feature type="domain" description="PNT" evidence="6">
    <location>
        <begin position="18"/>
        <end position="102"/>
    </location>
</feature>
<comment type="subcellular location">
    <subcellularLocation>
        <location evidence="3">Nucleus</location>
    </subcellularLocation>
</comment>
<reference evidence="7" key="1">
    <citation type="submission" date="2021-02" db="EMBL/GenBank/DDBJ databases">
        <authorList>
            <person name="Nowell W R."/>
        </authorList>
    </citation>
    <scope>NUCLEOTIDE SEQUENCE</scope>
</reference>
<dbReference type="InterPro" id="IPR000418">
    <property type="entry name" value="Ets_dom"/>
</dbReference>
<dbReference type="InterPro" id="IPR036390">
    <property type="entry name" value="WH_DNA-bd_sf"/>
</dbReference>
<evidence type="ECO:0000259" key="6">
    <source>
        <dbReference type="PROSITE" id="PS51433"/>
    </source>
</evidence>
<dbReference type="AlphaFoldDB" id="A0A818B3Z4"/>
<dbReference type="Pfam" id="PF00178">
    <property type="entry name" value="Ets"/>
    <property type="match status" value="1"/>
</dbReference>
<dbReference type="GO" id="GO:0000981">
    <property type="term" value="F:DNA-binding transcription factor activity, RNA polymerase II-specific"/>
    <property type="evidence" value="ECO:0007669"/>
    <property type="project" value="TreeGrafter"/>
</dbReference>
<evidence type="ECO:0000313" key="8">
    <source>
        <dbReference type="EMBL" id="CAF4262415.1"/>
    </source>
</evidence>
<dbReference type="InterPro" id="IPR013761">
    <property type="entry name" value="SAM/pointed_sf"/>
</dbReference>
<dbReference type="SUPFAM" id="SSF47769">
    <property type="entry name" value="SAM/Pointed domain"/>
    <property type="match status" value="1"/>
</dbReference>
<evidence type="ECO:0000256" key="2">
    <source>
        <dbReference type="ARBA" id="ARBA00023125"/>
    </source>
</evidence>
<evidence type="ECO:0000313" key="9">
    <source>
        <dbReference type="Proteomes" id="UP000663869"/>
    </source>
</evidence>
<feature type="compositionally biased region" description="Polar residues" evidence="4">
    <location>
        <begin position="444"/>
        <end position="462"/>
    </location>
</feature>
<dbReference type="PROSITE" id="PS51433">
    <property type="entry name" value="PNT"/>
    <property type="match status" value="1"/>
</dbReference>
<evidence type="ECO:0000256" key="4">
    <source>
        <dbReference type="SAM" id="MobiDB-lite"/>
    </source>
</evidence>
<dbReference type="Proteomes" id="UP000663869">
    <property type="component" value="Unassembled WGS sequence"/>
</dbReference>
<dbReference type="InterPro" id="IPR036388">
    <property type="entry name" value="WH-like_DNA-bd_sf"/>
</dbReference>
<dbReference type="GO" id="GO:0005634">
    <property type="term" value="C:nucleus"/>
    <property type="evidence" value="ECO:0007669"/>
    <property type="project" value="UniProtKB-SubCell"/>
</dbReference>
<dbReference type="Proteomes" id="UP000663862">
    <property type="component" value="Unassembled WGS sequence"/>
</dbReference>
<organism evidence="7 9">
    <name type="scientific">Rotaria socialis</name>
    <dbReference type="NCBI Taxonomy" id="392032"/>
    <lineage>
        <taxon>Eukaryota</taxon>
        <taxon>Metazoa</taxon>
        <taxon>Spiralia</taxon>
        <taxon>Gnathifera</taxon>
        <taxon>Rotifera</taxon>
        <taxon>Eurotatoria</taxon>
        <taxon>Bdelloidea</taxon>
        <taxon>Philodinida</taxon>
        <taxon>Philodinidae</taxon>
        <taxon>Rotaria</taxon>
    </lineage>
</organism>
<accession>A0A818B3Z4</accession>
<dbReference type="EMBL" id="CAJNYU010001119">
    <property type="protein sequence ID" value="CAF3412729.1"/>
    <property type="molecule type" value="Genomic_DNA"/>
</dbReference>
<gene>
    <name evidence="7" type="ORF">FME351_LOCUS10144</name>
    <name evidence="8" type="ORF">TSG867_LOCUS3797</name>
</gene>
<dbReference type="Gene3D" id="1.10.150.50">
    <property type="entry name" value="Transcription Factor, Ets-1"/>
    <property type="match status" value="1"/>
</dbReference>
<dbReference type="InterPro" id="IPR003118">
    <property type="entry name" value="Pointed_dom"/>
</dbReference>
<dbReference type="SUPFAM" id="SSF46785">
    <property type="entry name" value="Winged helix' DNA-binding domain"/>
    <property type="match status" value="1"/>
</dbReference>
<proteinExistence type="inferred from homology"/>
<sequence>MVATTATKVTSASVPTNNHFMPSFKMDLPGNLLHPVILWTKDDVQKWIEYCMDEYSLEDINLNDFEMNGKALLLLNEDSFKQRSSRSGDILHKALQQHNALIKSLTCQVFPYQFWGNFGLFPPASLRHFNIPFPPPPPPSAPAPAPVPYMHPNVNYMFDRCEKKHETNFTKLQQPTKTRQLSNSSSSSISKSFEQNNVYVPMSSMKQEYIDHIDRQDLNVKQCENVSCQSVTSSAPFVSEQVHEANPIKFHSQLVSKLKRQIDDLTDMSGSDTTKTIRYYHDRVDFHGDILMKPPGARNCRILWEFLYILLEDPSYESIIHWENREKMIFRIVQADKLAALWGLQKNRLSMTYEKLSRGMRYYYSNNIITKEQSKRLLYRFMRSPDEIRKTIKRNVDTANTIHSTINKKPSVSLSSTSNFHRQETSNEMTNRFLQIFSVHSPSSTPATPNFNSANSPFFTTPNDSASKSDRSSSSSPVSFDSNNDNEKKFCSSSQSSSLTSTKRKQAVPISLNNCLTHSYSVDQPLNLVVQKQEEKTFNYKKQKFIYTSSNI</sequence>
<dbReference type="PANTHER" id="PTHR11849">
    <property type="entry name" value="ETS"/>
    <property type="match status" value="1"/>
</dbReference>
<dbReference type="SMART" id="SM00251">
    <property type="entry name" value="SAM_PNT"/>
    <property type="match status" value="1"/>
</dbReference>
<dbReference type="SMART" id="SM00413">
    <property type="entry name" value="ETS"/>
    <property type="match status" value="1"/>
</dbReference>
<feature type="region of interest" description="Disordered" evidence="4">
    <location>
        <begin position="444"/>
        <end position="498"/>
    </location>
</feature>
<comment type="similarity">
    <text evidence="1 3">Belongs to the ETS family.</text>
</comment>
<dbReference type="EMBL" id="CAJOBQ010000117">
    <property type="protein sequence ID" value="CAF4262415.1"/>
    <property type="molecule type" value="Genomic_DNA"/>
</dbReference>
<name>A0A818B3Z4_9BILA</name>
<evidence type="ECO:0000256" key="3">
    <source>
        <dbReference type="RuleBase" id="RU004019"/>
    </source>
</evidence>
<evidence type="ECO:0000259" key="5">
    <source>
        <dbReference type="PROSITE" id="PS50061"/>
    </source>
</evidence>
<dbReference type="GO" id="GO:0043565">
    <property type="term" value="F:sequence-specific DNA binding"/>
    <property type="evidence" value="ECO:0007669"/>
    <property type="project" value="InterPro"/>
</dbReference>
<dbReference type="Pfam" id="PF02198">
    <property type="entry name" value="SAM_PNT"/>
    <property type="match status" value="1"/>
</dbReference>